<dbReference type="OrthoDB" id="6382028at2759"/>
<organism evidence="1">
    <name type="scientific">Lepeophtheirus salmonis</name>
    <name type="common">Salmon louse</name>
    <name type="synonym">Caligus salmonis</name>
    <dbReference type="NCBI Taxonomy" id="72036"/>
    <lineage>
        <taxon>Eukaryota</taxon>
        <taxon>Metazoa</taxon>
        <taxon>Ecdysozoa</taxon>
        <taxon>Arthropoda</taxon>
        <taxon>Crustacea</taxon>
        <taxon>Multicrustacea</taxon>
        <taxon>Hexanauplia</taxon>
        <taxon>Copepoda</taxon>
        <taxon>Siphonostomatoida</taxon>
        <taxon>Caligidae</taxon>
        <taxon>Lepeophtheirus</taxon>
    </lineage>
</organism>
<dbReference type="PANTHER" id="PTHR47331">
    <property type="entry name" value="PHD-TYPE DOMAIN-CONTAINING PROTEIN"/>
    <property type="match status" value="1"/>
</dbReference>
<dbReference type="EMBL" id="HACA01006842">
    <property type="protein sequence ID" value="CDW24203.1"/>
    <property type="molecule type" value="Transcribed_RNA"/>
</dbReference>
<protein>
    <submittedName>
        <fullName evidence="1">Putative LOC101744643 [Bombyx mori]</fullName>
    </submittedName>
</protein>
<dbReference type="PANTHER" id="PTHR47331:SF5">
    <property type="entry name" value="RIBONUCLEASE H"/>
    <property type="match status" value="1"/>
</dbReference>
<accession>A0A0K2TDV5</accession>
<proteinExistence type="predicted"/>
<evidence type="ECO:0000313" key="1">
    <source>
        <dbReference type="EMBL" id="CDW24203.1"/>
    </source>
</evidence>
<reference evidence="1" key="1">
    <citation type="submission" date="2014-05" db="EMBL/GenBank/DDBJ databases">
        <authorList>
            <person name="Chronopoulou M."/>
        </authorList>
    </citation>
    <scope>NUCLEOTIDE SEQUENCE</scope>
    <source>
        <tissue evidence="1">Whole organism</tissue>
    </source>
</reference>
<sequence>MNKNPVVYLPHHAEIKESSSTTKLKIVFDGSMKSHSELSLNDCLLVGPKRPLYLIDLLFKWSLHKTALVSDITKMYSKEDRDLLRFFWRENYNNPVKELLHTRHVFGTASAAHSSISAVQ</sequence>
<dbReference type="AlphaFoldDB" id="A0A0K2TDV5"/>
<name>A0A0K2TDV5_LEPSM</name>